<dbReference type="Proteomes" id="UP001172684">
    <property type="component" value="Unassembled WGS sequence"/>
</dbReference>
<proteinExistence type="predicted"/>
<comment type="caution">
    <text evidence="2">The sequence shown here is derived from an EMBL/GenBank/DDBJ whole genome shotgun (WGS) entry which is preliminary data.</text>
</comment>
<evidence type="ECO:0000313" key="2">
    <source>
        <dbReference type="EMBL" id="KAJ9660626.1"/>
    </source>
</evidence>
<evidence type="ECO:0000313" key="3">
    <source>
        <dbReference type="Proteomes" id="UP001172684"/>
    </source>
</evidence>
<dbReference type="EMBL" id="JAPDRL010000064">
    <property type="protein sequence ID" value="KAJ9660626.1"/>
    <property type="molecule type" value="Genomic_DNA"/>
</dbReference>
<feature type="region of interest" description="Disordered" evidence="1">
    <location>
        <begin position="195"/>
        <end position="216"/>
    </location>
</feature>
<feature type="compositionally biased region" description="Acidic residues" evidence="1">
    <location>
        <begin position="206"/>
        <end position="216"/>
    </location>
</feature>
<name>A0ABQ9NPW8_9PEZI</name>
<reference evidence="2" key="1">
    <citation type="submission" date="2022-10" db="EMBL/GenBank/DDBJ databases">
        <title>Culturing micro-colonial fungi from biological soil crusts in the Mojave desert and describing Neophaeococcomyces mojavensis, and introducing the new genera and species Taxawa tesnikishii.</title>
        <authorList>
            <person name="Kurbessoian T."/>
            <person name="Stajich J.E."/>
        </authorList>
    </citation>
    <scope>NUCLEOTIDE SEQUENCE</scope>
    <source>
        <strain evidence="2">TK_1</strain>
    </source>
</reference>
<sequence>MSAITAINTISTLTTENLMAHDAAIIMSAIKNDTTDTMSEITVHRGLEPGWGSYLTQHLTAQEAMEAISFALPIVDREMAASTDAERRQFLRHGQRIMLTYLERAGDPDQDYANLPEMREALAGWHAVWRWGPRMVYGYTAADVTRSRASSDTDYSELLEMDWEQHYAAEAVAAHAVDTWKEALEAYKAIPMPDGYESEGSVGSTEADEMESLFNA</sequence>
<organism evidence="2 3">
    <name type="scientific">Coniosporium apollinis</name>
    <dbReference type="NCBI Taxonomy" id="61459"/>
    <lineage>
        <taxon>Eukaryota</taxon>
        <taxon>Fungi</taxon>
        <taxon>Dikarya</taxon>
        <taxon>Ascomycota</taxon>
        <taxon>Pezizomycotina</taxon>
        <taxon>Dothideomycetes</taxon>
        <taxon>Dothideomycetes incertae sedis</taxon>
        <taxon>Coniosporium</taxon>
    </lineage>
</organism>
<keyword evidence="3" id="KW-1185">Reference proteome</keyword>
<evidence type="ECO:0000256" key="1">
    <source>
        <dbReference type="SAM" id="MobiDB-lite"/>
    </source>
</evidence>
<protein>
    <submittedName>
        <fullName evidence="2">Uncharacterized protein</fullName>
    </submittedName>
</protein>
<gene>
    <name evidence="2" type="ORF">H2201_006884</name>
</gene>
<accession>A0ABQ9NPW8</accession>